<dbReference type="SUPFAM" id="SSF50129">
    <property type="entry name" value="GroES-like"/>
    <property type="match status" value="1"/>
</dbReference>
<dbReference type="InterPro" id="IPR011032">
    <property type="entry name" value="GroES-like_sf"/>
</dbReference>
<organism evidence="4 5">
    <name type="scientific">Pseudomonas fluorescens</name>
    <dbReference type="NCBI Taxonomy" id="294"/>
    <lineage>
        <taxon>Bacteria</taxon>
        <taxon>Pseudomonadati</taxon>
        <taxon>Pseudomonadota</taxon>
        <taxon>Gammaproteobacteria</taxon>
        <taxon>Pseudomonadales</taxon>
        <taxon>Pseudomonadaceae</taxon>
        <taxon>Pseudomonas</taxon>
    </lineage>
</organism>
<proteinExistence type="predicted"/>
<dbReference type="RefSeq" id="WP_150783403.1">
    <property type="nucleotide sequence ID" value="NZ_CABVII010000004.1"/>
</dbReference>
<dbReference type="InterPro" id="IPR036291">
    <property type="entry name" value="NAD(P)-bd_dom_sf"/>
</dbReference>
<evidence type="ECO:0000313" key="4">
    <source>
        <dbReference type="EMBL" id="VVO66613.1"/>
    </source>
</evidence>
<evidence type="ECO:0000259" key="3">
    <source>
        <dbReference type="Pfam" id="PF16884"/>
    </source>
</evidence>
<reference evidence="4 5" key="1">
    <citation type="submission" date="2019-09" db="EMBL/GenBank/DDBJ databases">
        <authorList>
            <person name="Chandra G."/>
            <person name="Truman W A."/>
        </authorList>
    </citation>
    <scope>NUCLEOTIDE SEQUENCE [LARGE SCALE GENOMIC DNA]</scope>
    <source>
        <strain evidence="4">PS862</strain>
    </source>
</reference>
<gene>
    <name evidence="4" type="primary">curA</name>
    <name evidence="4" type="ORF">PS862_01106</name>
</gene>
<dbReference type="EC" id="1.3.1.-" evidence="4"/>
<evidence type="ECO:0000256" key="1">
    <source>
        <dbReference type="ARBA" id="ARBA00023002"/>
    </source>
</evidence>
<dbReference type="CDD" id="cd05288">
    <property type="entry name" value="PGDH"/>
    <property type="match status" value="1"/>
</dbReference>
<sequence>MVNSGVVNRQWLLARRPDGAVEQTDFRYHEASIPLLHEGDVLVRTLYFGYDASQRLWMTEDGGYMTAIHLGEPMKTIGIGQVIDSRDPRYTIGAWVEGLMAWEDYSIVRADTPIPLRTLRLGDYPETWNLSALGTAGLAAYFGLTDLLEINGSDVVVVSAASGATGSMAGGISKALGAKKVIGIASGSDKCRWLVEKAGFDAAIDYRKESVADALDIHCPAGVTAYFDNVGGETLDSLFLKMAPQGRVLISGAISSGYGSLKVRGPENFMEICTKMLTVKGLHLMHYRDRMIEGVERLTRLLKEKEVHVEEDIHFGFDRAPELLTTLYTGKRPGKLILKVSDPL</sequence>
<dbReference type="Gene3D" id="3.40.50.720">
    <property type="entry name" value="NAD(P)-binding Rossmann-like Domain"/>
    <property type="match status" value="1"/>
</dbReference>
<feature type="domain" description="Alcohol dehydrogenase-like C-terminal" evidence="2">
    <location>
        <begin position="165"/>
        <end position="297"/>
    </location>
</feature>
<evidence type="ECO:0000259" key="2">
    <source>
        <dbReference type="Pfam" id="PF00107"/>
    </source>
</evidence>
<feature type="domain" description="Oxidoreductase N-terminal" evidence="3">
    <location>
        <begin position="9"/>
        <end position="112"/>
    </location>
</feature>
<dbReference type="InterPro" id="IPR045010">
    <property type="entry name" value="MDR_fam"/>
</dbReference>
<dbReference type="InterPro" id="IPR013149">
    <property type="entry name" value="ADH-like_C"/>
</dbReference>
<dbReference type="GO" id="GO:0016628">
    <property type="term" value="F:oxidoreductase activity, acting on the CH-CH group of donors, NAD or NADP as acceptor"/>
    <property type="evidence" value="ECO:0007669"/>
    <property type="project" value="InterPro"/>
</dbReference>
<dbReference type="EMBL" id="CABVII010000004">
    <property type="protein sequence ID" value="VVO66613.1"/>
    <property type="molecule type" value="Genomic_DNA"/>
</dbReference>
<dbReference type="Pfam" id="PF16884">
    <property type="entry name" value="ADH_N_2"/>
    <property type="match status" value="1"/>
</dbReference>
<dbReference type="AlphaFoldDB" id="A0A5E7I408"/>
<dbReference type="Gene3D" id="3.90.180.10">
    <property type="entry name" value="Medium-chain alcohol dehydrogenases, catalytic domain"/>
    <property type="match status" value="1"/>
</dbReference>
<name>A0A5E7I408_PSEFL</name>
<dbReference type="SUPFAM" id="SSF51735">
    <property type="entry name" value="NAD(P)-binding Rossmann-fold domains"/>
    <property type="match status" value="1"/>
</dbReference>
<dbReference type="PANTHER" id="PTHR43205:SF19">
    <property type="entry name" value="ENOYL REDUCTASE (ER) DOMAIN-CONTAINING PROTEIN"/>
    <property type="match status" value="1"/>
</dbReference>
<dbReference type="InterPro" id="IPR041694">
    <property type="entry name" value="ADH_N_2"/>
</dbReference>
<dbReference type="Pfam" id="PF00107">
    <property type="entry name" value="ADH_zinc_N"/>
    <property type="match status" value="1"/>
</dbReference>
<dbReference type="Proteomes" id="UP000385207">
    <property type="component" value="Unassembled WGS sequence"/>
</dbReference>
<keyword evidence="1 4" id="KW-0560">Oxidoreductase</keyword>
<protein>
    <submittedName>
        <fullName evidence="4">NADPH-dependent curcumin reductase</fullName>
        <ecNumber evidence="4">1.3.1.-</ecNumber>
    </submittedName>
</protein>
<accession>A0A5E7I408</accession>
<evidence type="ECO:0000313" key="5">
    <source>
        <dbReference type="Proteomes" id="UP000385207"/>
    </source>
</evidence>
<dbReference type="OrthoDB" id="9805663at2"/>
<dbReference type="PANTHER" id="PTHR43205">
    <property type="entry name" value="PROSTAGLANDIN REDUCTASE"/>
    <property type="match status" value="1"/>
</dbReference>